<dbReference type="AlphaFoldDB" id="A0A554VBF7"/>
<feature type="domain" description="Tetracyclin repressor-like C-terminal" evidence="2">
    <location>
        <begin position="86"/>
        <end position="212"/>
    </location>
</feature>
<keyword evidence="1" id="KW-0472">Membrane</keyword>
<organism evidence="3 4">
    <name type="scientific">Aquimarina algiphila</name>
    <dbReference type="NCBI Taxonomy" id="2047982"/>
    <lineage>
        <taxon>Bacteria</taxon>
        <taxon>Pseudomonadati</taxon>
        <taxon>Bacteroidota</taxon>
        <taxon>Flavobacteriia</taxon>
        <taxon>Flavobacteriales</taxon>
        <taxon>Flavobacteriaceae</taxon>
        <taxon>Aquimarina</taxon>
    </lineage>
</organism>
<sequence>MATSKNKKVTSQTIISKYMNYVLENDGYPKSVYRFCNDINIKEEEFYAFFGSLESLDRAIWNAFFTTTIDAMNNNEDYGSFSSRNKFLTFFFTFFEMLTLNRSYVLFALKRYDMPFENLKQLKSLRDHIKGFATGLIEEDNDEKLFKVTKNPVKLFSEGAWFQFLFLLKFWVDDESAGFEKTDVAIEKSVNTVFDLFDNTPLNNVLDFGKFLWKEKTMWN</sequence>
<evidence type="ECO:0000256" key="1">
    <source>
        <dbReference type="SAM" id="Phobius"/>
    </source>
</evidence>
<keyword evidence="1" id="KW-1133">Transmembrane helix</keyword>
<evidence type="ECO:0000313" key="4">
    <source>
        <dbReference type="Proteomes" id="UP000318833"/>
    </source>
</evidence>
<dbReference type="InterPro" id="IPR041673">
    <property type="entry name" value="TetR_C_23"/>
</dbReference>
<dbReference type="OrthoDB" id="977687at2"/>
<keyword evidence="1" id="KW-0812">Transmembrane</keyword>
<dbReference type="Pfam" id="PF17931">
    <property type="entry name" value="TetR_C_23"/>
    <property type="match status" value="1"/>
</dbReference>
<gene>
    <name evidence="3" type="ORF">FOF46_28320</name>
</gene>
<proteinExistence type="predicted"/>
<name>A0A554VBF7_9FLAO</name>
<comment type="caution">
    <text evidence="3">The sequence shown here is derived from an EMBL/GenBank/DDBJ whole genome shotgun (WGS) entry which is preliminary data.</text>
</comment>
<dbReference type="RefSeq" id="WP_143918827.1">
    <property type="nucleotide sequence ID" value="NZ_CANMIK010000088.1"/>
</dbReference>
<reference evidence="3 4" key="1">
    <citation type="submission" date="2019-07" db="EMBL/GenBank/DDBJ databases">
        <title>The draft genome sequence of Aquimarina algiphila M91.</title>
        <authorList>
            <person name="Meng X."/>
        </authorList>
    </citation>
    <scope>NUCLEOTIDE SEQUENCE [LARGE SCALE GENOMIC DNA]</scope>
    <source>
        <strain evidence="3 4">M91</strain>
    </source>
</reference>
<dbReference type="SUPFAM" id="SSF48498">
    <property type="entry name" value="Tetracyclin repressor-like, C-terminal domain"/>
    <property type="match status" value="1"/>
</dbReference>
<evidence type="ECO:0000259" key="2">
    <source>
        <dbReference type="Pfam" id="PF17931"/>
    </source>
</evidence>
<evidence type="ECO:0000313" key="3">
    <source>
        <dbReference type="EMBL" id="TSE03842.1"/>
    </source>
</evidence>
<feature type="transmembrane region" description="Helical" evidence="1">
    <location>
        <begin position="87"/>
        <end position="109"/>
    </location>
</feature>
<keyword evidence="4" id="KW-1185">Reference proteome</keyword>
<dbReference type="InterPro" id="IPR036271">
    <property type="entry name" value="Tet_transcr_reg_TetR-rel_C_sf"/>
</dbReference>
<protein>
    <submittedName>
        <fullName evidence="3">TetR/AcrR family transcriptional regulator</fullName>
    </submittedName>
</protein>
<dbReference type="Proteomes" id="UP000318833">
    <property type="component" value="Unassembled WGS sequence"/>
</dbReference>
<dbReference type="EMBL" id="VLNR01000096">
    <property type="protein sequence ID" value="TSE03842.1"/>
    <property type="molecule type" value="Genomic_DNA"/>
</dbReference>
<accession>A0A554VBF7</accession>